<feature type="domain" description="YetF-like N-terminal transmembrane" evidence="9">
    <location>
        <begin position="24"/>
        <end position="85"/>
    </location>
</feature>
<comment type="subcellular location">
    <subcellularLocation>
        <location evidence="1">Cell membrane</location>
        <topology evidence="1">Multi-pass membrane protein</topology>
    </subcellularLocation>
</comment>
<organism evidence="10 11">
    <name type="scientific">Ulvibacterium marinum</name>
    <dbReference type="NCBI Taxonomy" id="2419782"/>
    <lineage>
        <taxon>Bacteria</taxon>
        <taxon>Pseudomonadati</taxon>
        <taxon>Bacteroidota</taxon>
        <taxon>Flavobacteriia</taxon>
        <taxon>Flavobacteriales</taxon>
        <taxon>Flavobacteriaceae</taxon>
        <taxon>Ulvibacterium</taxon>
    </lineage>
</organism>
<accession>A0A3B0CEH4</accession>
<feature type="transmembrane region" description="Helical" evidence="7">
    <location>
        <begin position="44"/>
        <end position="62"/>
    </location>
</feature>
<dbReference type="InterPro" id="IPR007353">
    <property type="entry name" value="DUF421"/>
</dbReference>
<dbReference type="Proteomes" id="UP000276603">
    <property type="component" value="Unassembled WGS sequence"/>
</dbReference>
<dbReference type="Pfam" id="PF20730">
    <property type="entry name" value="YetF_N"/>
    <property type="match status" value="1"/>
</dbReference>
<dbReference type="RefSeq" id="WP_120710708.1">
    <property type="nucleotide sequence ID" value="NZ_RBCJ01000001.1"/>
</dbReference>
<dbReference type="AlphaFoldDB" id="A0A3B0CEH4"/>
<evidence type="ECO:0000256" key="1">
    <source>
        <dbReference type="ARBA" id="ARBA00004651"/>
    </source>
</evidence>
<evidence type="ECO:0000313" key="11">
    <source>
        <dbReference type="Proteomes" id="UP000276603"/>
    </source>
</evidence>
<evidence type="ECO:0000256" key="5">
    <source>
        <dbReference type="ARBA" id="ARBA00022989"/>
    </source>
</evidence>
<proteinExistence type="inferred from homology"/>
<evidence type="ECO:0000259" key="8">
    <source>
        <dbReference type="Pfam" id="PF04239"/>
    </source>
</evidence>
<evidence type="ECO:0000256" key="2">
    <source>
        <dbReference type="ARBA" id="ARBA00006448"/>
    </source>
</evidence>
<evidence type="ECO:0000256" key="7">
    <source>
        <dbReference type="SAM" id="Phobius"/>
    </source>
</evidence>
<keyword evidence="4 7" id="KW-0812">Transmembrane</keyword>
<keyword evidence="6 7" id="KW-0472">Membrane</keyword>
<evidence type="ECO:0000256" key="6">
    <source>
        <dbReference type="ARBA" id="ARBA00023136"/>
    </source>
</evidence>
<dbReference type="Pfam" id="PF04239">
    <property type="entry name" value="DUF421"/>
    <property type="match status" value="1"/>
</dbReference>
<dbReference type="GO" id="GO:0005886">
    <property type="term" value="C:plasma membrane"/>
    <property type="evidence" value="ECO:0007669"/>
    <property type="project" value="UniProtKB-SubCell"/>
</dbReference>
<name>A0A3B0CEH4_9FLAO</name>
<reference evidence="10 11" key="1">
    <citation type="submission" date="2018-10" db="EMBL/GenBank/DDBJ databases">
        <title>Ulvibacterium marinum gen. nov., sp. nov., a novel marine bacterium of the family Flavobacteriaceae, isolated from a culture of the green alga Ulva prolifera.</title>
        <authorList>
            <person name="Zhang Z."/>
        </authorList>
    </citation>
    <scope>NUCLEOTIDE SEQUENCE [LARGE SCALE GENOMIC DNA]</scope>
    <source>
        <strain evidence="10 11">CCMM003</strain>
    </source>
</reference>
<dbReference type="InterPro" id="IPR048454">
    <property type="entry name" value="YetF_N"/>
</dbReference>
<comment type="similarity">
    <text evidence="2">Belongs to the UPF0702 family.</text>
</comment>
<comment type="caution">
    <text evidence="10">The sequence shown here is derived from an EMBL/GenBank/DDBJ whole genome shotgun (WGS) entry which is preliminary data.</text>
</comment>
<dbReference type="InterPro" id="IPR023090">
    <property type="entry name" value="UPF0702_alpha/beta_dom_sf"/>
</dbReference>
<evidence type="ECO:0000313" key="10">
    <source>
        <dbReference type="EMBL" id="RKN83501.1"/>
    </source>
</evidence>
<evidence type="ECO:0000259" key="9">
    <source>
        <dbReference type="Pfam" id="PF20730"/>
    </source>
</evidence>
<feature type="transmembrane region" description="Helical" evidence="7">
    <location>
        <begin position="12"/>
        <end position="32"/>
    </location>
</feature>
<gene>
    <name evidence="10" type="ORF">D7Z94_06700</name>
</gene>
<keyword evidence="11" id="KW-1185">Reference proteome</keyword>
<keyword evidence="3" id="KW-1003">Cell membrane</keyword>
<keyword evidence="5 7" id="KW-1133">Transmembrane helix</keyword>
<protein>
    <submittedName>
        <fullName evidence="10">DUF421 domain-containing protein</fullName>
    </submittedName>
</protein>
<dbReference type="EMBL" id="RBCJ01000001">
    <property type="protein sequence ID" value="RKN83501.1"/>
    <property type="molecule type" value="Genomic_DNA"/>
</dbReference>
<evidence type="ECO:0000256" key="4">
    <source>
        <dbReference type="ARBA" id="ARBA00022692"/>
    </source>
</evidence>
<feature type="domain" description="YetF C-terminal" evidence="8">
    <location>
        <begin position="90"/>
        <end position="166"/>
    </location>
</feature>
<dbReference type="Gene3D" id="3.30.240.20">
    <property type="entry name" value="bsu07140 like domains"/>
    <property type="match status" value="1"/>
</dbReference>
<sequence length="188" mass="21147">MEKFLFDNQDNLIRIAFSAPVIYAIVILYIRLVGKRATSQMNSFDWIVTVAMGSLVASTIILKDISILEGAFSILLLLLMQLILTKLMVHSSALRKVVRSSPQLLVYNGEFLEDNMASERIVKNEILSAIRHRGVQNIKEVHAVVLETDATFSVITKEEDNAPYTLADVQGLPEGLKEDLEKRNEKED</sequence>
<feature type="transmembrane region" description="Helical" evidence="7">
    <location>
        <begin position="68"/>
        <end position="89"/>
    </location>
</feature>
<dbReference type="PANTHER" id="PTHR34582">
    <property type="entry name" value="UPF0702 TRANSMEMBRANE PROTEIN YCAP"/>
    <property type="match status" value="1"/>
</dbReference>
<dbReference type="OrthoDB" id="9793799at2"/>
<dbReference type="PANTHER" id="PTHR34582:SF6">
    <property type="entry name" value="UPF0702 TRANSMEMBRANE PROTEIN YCAP"/>
    <property type="match status" value="1"/>
</dbReference>
<evidence type="ECO:0000256" key="3">
    <source>
        <dbReference type="ARBA" id="ARBA00022475"/>
    </source>
</evidence>